<dbReference type="Proteomes" id="UP000619265">
    <property type="component" value="Unassembled WGS sequence"/>
</dbReference>
<dbReference type="Gramene" id="Jr01_13280_p1">
    <property type="protein sequence ID" value="cds.Jr01_13280_p1"/>
    <property type="gene ID" value="Jr01_13280"/>
</dbReference>
<reference evidence="2" key="1">
    <citation type="submission" date="2015-10" db="EMBL/GenBank/DDBJ databases">
        <authorList>
            <person name="Martinez-Garcia P.J."/>
            <person name="Crepeau M.W."/>
            <person name="Puiu D."/>
            <person name="Gonzalez-Ibeas D."/>
            <person name="Whalen J."/>
            <person name="Stevens K."/>
            <person name="Paul R."/>
            <person name="Butterfield T."/>
            <person name="Britton M."/>
            <person name="Reagan R."/>
            <person name="Chakraborty S."/>
            <person name="Walawage S.L."/>
            <person name="Vasquez-Gross H.A."/>
            <person name="Cardeno C."/>
            <person name="Famula R."/>
            <person name="Pratt K."/>
            <person name="Kuruganti S."/>
            <person name="Aradhya M.K."/>
            <person name="Leslie C.A."/>
            <person name="Dandekar A.M."/>
            <person name="Salzberg S.L."/>
            <person name="Wegrzyn J.L."/>
            <person name="Langley C.H."/>
            <person name="Neale D.B."/>
        </authorList>
    </citation>
    <scope>NUCLEOTIDE SEQUENCE</scope>
    <source>
        <tissue evidence="2">Leaves</tissue>
    </source>
</reference>
<keyword evidence="1" id="KW-1133">Transmembrane helix</keyword>
<feature type="transmembrane region" description="Helical" evidence="1">
    <location>
        <begin position="63"/>
        <end position="83"/>
    </location>
</feature>
<evidence type="ECO:0000256" key="1">
    <source>
        <dbReference type="SAM" id="Phobius"/>
    </source>
</evidence>
<dbReference type="Gramene" id="Jr01_13330_p1">
    <property type="protein sequence ID" value="cds.Jr01_13330_p1"/>
    <property type="gene ID" value="Jr01_13330"/>
</dbReference>
<gene>
    <name evidence="2" type="ORF">F2P56_001237</name>
    <name evidence="3" type="ORF">F2P56_001241</name>
</gene>
<comment type="caution">
    <text evidence="2">The sequence shown here is derived from an EMBL/GenBank/DDBJ whole genome shotgun (WGS) entry which is preliminary data.</text>
</comment>
<proteinExistence type="predicted"/>
<evidence type="ECO:0000313" key="3">
    <source>
        <dbReference type="EMBL" id="KAF5480496.1"/>
    </source>
</evidence>
<evidence type="ECO:0000313" key="4">
    <source>
        <dbReference type="Proteomes" id="UP000619265"/>
    </source>
</evidence>
<accession>A0A833XZE3</accession>
<sequence>MLHKVLMWYHHRLVILQKMTLRILLTAQWKPSQGVKGSGRDVVLPCVAVVYLMHASDHQNRELAILKILETIVVLFVFFFFLINTELGSFLCEEWTMRLDNCHVLALTELSLHCNYHE</sequence>
<keyword evidence="1" id="KW-0472">Membrane</keyword>
<keyword evidence="1" id="KW-0812">Transmembrane</keyword>
<evidence type="ECO:0000313" key="2">
    <source>
        <dbReference type="EMBL" id="KAF5480491.1"/>
    </source>
</evidence>
<protein>
    <submittedName>
        <fullName evidence="2">Uncharacterized protein</fullName>
    </submittedName>
</protein>
<dbReference type="EMBL" id="LIHL02000001">
    <property type="protein sequence ID" value="KAF5480491.1"/>
    <property type="molecule type" value="Genomic_DNA"/>
</dbReference>
<name>A0A833XZE3_JUGRE</name>
<reference evidence="2" key="2">
    <citation type="submission" date="2020-03" db="EMBL/GenBank/DDBJ databases">
        <title>Walnut 2.0.</title>
        <authorList>
            <person name="Marrano A."/>
            <person name="Britton M."/>
            <person name="Zimin A.V."/>
            <person name="Zaini P.A."/>
            <person name="Workman R."/>
            <person name="Puiu D."/>
            <person name="Bianco L."/>
            <person name="Allen B.J."/>
            <person name="Troggio M."/>
            <person name="Leslie C.A."/>
            <person name="Timp W."/>
            <person name="Dendekar A."/>
            <person name="Salzberg S.L."/>
            <person name="Neale D.B."/>
        </authorList>
    </citation>
    <scope>NUCLEOTIDE SEQUENCE</scope>
    <source>
        <tissue evidence="2">Leaves</tissue>
    </source>
</reference>
<dbReference type="EMBL" id="LIHL02000001">
    <property type="protein sequence ID" value="KAF5480496.1"/>
    <property type="molecule type" value="Genomic_DNA"/>
</dbReference>
<organism evidence="2 4">
    <name type="scientific">Juglans regia</name>
    <name type="common">English walnut</name>
    <dbReference type="NCBI Taxonomy" id="51240"/>
    <lineage>
        <taxon>Eukaryota</taxon>
        <taxon>Viridiplantae</taxon>
        <taxon>Streptophyta</taxon>
        <taxon>Embryophyta</taxon>
        <taxon>Tracheophyta</taxon>
        <taxon>Spermatophyta</taxon>
        <taxon>Magnoliopsida</taxon>
        <taxon>eudicotyledons</taxon>
        <taxon>Gunneridae</taxon>
        <taxon>Pentapetalae</taxon>
        <taxon>rosids</taxon>
        <taxon>fabids</taxon>
        <taxon>Fagales</taxon>
        <taxon>Juglandaceae</taxon>
        <taxon>Juglans</taxon>
    </lineage>
</organism>
<dbReference type="AlphaFoldDB" id="A0A833XZE3"/>